<organism evidence="2 3">
    <name type="scientific">Brassica napus</name>
    <name type="common">Rape</name>
    <dbReference type="NCBI Taxonomy" id="3708"/>
    <lineage>
        <taxon>Eukaryota</taxon>
        <taxon>Viridiplantae</taxon>
        <taxon>Streptophyta</taxon>
        <taxon>Embryophyta</taxon>
        <taxon>Tracheophyta</taxon>
        <taxon>Spermatophyta</taxon>
        <taxon>Magnoliopsida</taxon>
        <taxon>eudicotyledons</taxon>
        <taxon>Gunneridae</taxon>
        <taxon>Pentapetalae</taxon>
        <taxon>rosids</taxon>
        <taxon>malvids</taxon>
        <taxon>Brassicales</taxon>
        <taxon>Brassicaceae</taxon>
        <taxon>Brassiceae</taxon>
        <taxon>Brassica</taxon>
    </lineage>
</organism>
<feature type="region of interest" description="Disordered" evidence="1">
    <location>
        <begin position="1"/>
        <end position="50"/>
    </location>
</feature>
<sequence length="165" mass="18691">MTPKGKAILIPSDDKAQVPHRPSKQPVKVLSSSSQQNSQRSTITKSSVHKPAATCTTEGAHMIELSSDIGIAYVLPPILRYVSTIFYTQEERFVVQASLGLHEVPRVKDWSIVRKMSLMNNEIQEISSRHECHHLTTLILIIRSCDIWEMEIGRTSWDIILTRKD</sequence>
<evidence type="ECO:0000313" key="2">
    <source>
        <dbReference type="EMBL" id="KAH0875717.1"/>
    </source>
</evidence>
<protein>
    <submittedName>
        <fullName evidence="2">Uncharacterized protein</fullName>
    </submittedName>
</protein>
<dbReference type="EMBL" id="JAGKQM010000016">
    <property type="protein sequence ID" value="KAH0875717.1"/>
    <property type="molecule type" value="Genomic_DNA"/>
</dbReference>
<dbReference type="Proteomes" id="UP000824890">
    <property type="component" value="Unassembled WGS sequence"/>
</dbReference>
<feature type="compositionally biased region" description="Low complexity" evidence="1">
    <location>
        <begin position="31"/>
        <end position="41"/>
    </location>
</feature>
<comment type="caution">
    <text evidence="2">The sequence shown here is derived from an EMBL/GenBank/DDBJ whole genome shotgun (WGS) entry which is preliminary data.</text>
</comment>
<gene>
    <name evidence="2" type="ORF">HID58_073079</name>
</gene>
<keyword evidence="3" id="KW-1185">Reference proteome</keyword>
<accession>A0ABQ7Z685</accession>
<reference evidence="2 3" key="1">
    <citation type="submission" date="2021-05" db="EMBL/GenBank/DDBJ databases">
        <title>Genome Assembly of Synthetic Allotetraploid Brassica napus Reveals Homoeologous Exchanges between Subgenomes.</title>
        <authorList>
            <person name="Davis J.T."/>
        </authorList>
    </citation>
    <scope>NUCLEOTIDE SEQUENCE [LARGE SCALE GENOMIC DNA]</scope>
    <source>
        <strain evidence="3">cv. Da-Ae</strain>
        <tissue evidence="2">Seedling</tissue>
    </source>
</reference>
<name>A0ABQ7Z685_BRANA</name>
<evidence type="ECO:0000256" key="1">
    <source>
        <dbReference type="SAM" id="MobiDB-lite"/>
    </source>
</evidence>
<proteinExistence type="predicted"/>
<evidence type="ECO:0000313" key="3">
    <source>
        <dbReference type="Proteomes" id="UP000824890"/>
    </source>
</evidence>